<dbReference type="Proteomes" id="UP000054928">
    <property type="component" value="Unassembled WGS sequence"/>
</dbReference>
<sequence>MYLMSKGLWDAVLGGAGVTAMKEQQGHTAIVLNLKDSSWFTSLMQPLLTKPGQHWRGFYRTQDMASRIWLKEKFASFKYTAKDMSAHVMELEQLVLQMRSAYCEPNEEDVCATMLRSLSAAYESLVQVYRMNVTQFSFSNLVSKLIAEEVRKQESCRIESATRGQATRKAPVHQKEWRSAQKRSESSVLPLREARTLRARLLGEG</sequence>
<feature type="region of interest" description="Disordered" evidence="1">
    <location>
        <begin position="160"/>
        <end position="184"/>
    </location>
</feature>
<organism evidence="2 3">
    <name type="scientific">Plasmopara halstedii</name>
    <name type="common">Downy mildew of sunflower</name>
    <dbReference type="NCBI Taxonomy" id="4781"/>
    <lineage>
        <taxon>Eukaryota</taxon>
        <taxon>Sar</taxon>
        <taxon>Stramenopiles</taxon>
        <taxon>Oomycota</taxon>
        <taxon>Peronosporomycetes</taxon>
        <taxon>Peronosporales</taxon>
        <taxon>Peronosporaceae</taxon>
        <taxon>Plasmopara</taxon>
    </lineage>
</organism>
<evidence type="ECO:0000313" key="2">
    <source>
        <dbReference type="EMBL" id="CEG37846.1"/>
    </source>
</evidence>
<dbReference type="STRING" id="4781.A0A0P1AC10"/>
<protein>
    <submittedName>
        <fullName evidence="2">Copia protein (Gagintpol protein)</fullName>
    </submittedName>
</protein>
<dbReference type="EMBL" id="CCYD01000291">
    <property type="protein sequence ID" value="CEG37846.1"/>
    <property type="molecule type" value="Genomic_DNA"/>
</dbReference>
<feature type="compositionally biased region" description="Basic and acidic residues" evidence="1">
    <location>
        <begin position="173"/>
        <end position="184"/>
    </location>
</feature>
<dbReference type="RefSeq" id="XP_024574215.1">
    <property type="nucleotide sequence ID" value="XM_024723216.1"/>
</dbReference>
<reference evidence="3" key="1">
    <citation type="submission" date="2014-09" db="EMBL/GenBank/DDBJ databases">
        <authorList>
            <person name="Sharma Rahul"/>
            <person name="Thines Marco"/>
        </authorList>
    </citation>
    <scope>NUCLEOTIDE SEQUENCE [LARGE SCALE GENOMIC DNA]</scope>
</reference>
<evidence type="ECO:0000256" key="1">
    <source>
        <dbReference type="SAM" id="MobiDB-lite"/>
    </source>
</evidence>
<evidence type="ECO:0000313" key="3">
    <source>
        <dbReference type="Proteomes" id="UP000054928"/>
    </source>
</evidence>
<accession>A0A0P1AC10</accession>
<dbReference type="Pfam" id="PF14223">
    <property type="entry name" value="Retrotran_gag_2"/>
    <property type="match status" value="1"/>
</dbReference>
<name>A0A0P1AC10_PLAHL</name>
<dbReference type="AlphaFoldDB" id="A0A0P1AC10"/>
<dbReference type="GeneID" id="36400954"/>
<proteinExistence type="predicted"/>
<dbReference type="OMA" id="MKEDESM"/>
<keyword evidence="3" id="KW-1185">Reference proteome</keyword>
<dbReference type="OrthoDB" id="113552at2759"/>